<feature type="binding site" evidence="10">
    <location>
        <position position="102"/>
    </location>
    <ligand>
        <name>Fe cation</name>
        <dbReference type="ChEBI" id="CHEBI:24875"/>
    </ligand>
</feature>
<dbReference type="GO" id="GO:1900376">
    <property type="term" value="P:regulation of secondary metabolite biosynthetic process"/>
    <property type="evidence" value="ECO:0007669"/>
    <property type="project" value="TreeGrafter"/>
</dbReference>
<keyword evidence="10" id="KW-0408">Iron</keyword>
<evidence type="ECO:0000256" key="8">
    <source>
        <dbReference type="ARBA" id="ARBA00023163"/>
    </source>
</evidence>
<dbReference type="Pfam" id="PF01475">
    <property type="entry name" value="FUR"/>
    <property type="match status" value="1"/>
</dbReference>
<dbReference type="GO" id="GO:0000976">
    <property type="term" value="F:transcription cis-regulatory region binding"/>
    <property type="evidence" value="ECO:0007669"/>
    <property type="project" value="TreeGrafter"/>
</dbReference>
<feature type="binding site" evidence="9">
    <location>
        <position position="145"/>
    </location>
    <ligand>
        <name>Zn(2+)</name>
        <dbReference type="ChEBI" id="CHEBI:29105"/>
    </ligand>
</feature>
<dbReference type="CDD" id="cd07153">
    <property type="entry name" value="Fur_like"/>
    <property type="match status" value="1"/>
</dbReference>
<dbReference type="InterPro" id="IPR002481">
    <property type="entry name" value="FUR"/>
</dbReference>
<evidence type="ECO:0000256" key="4">
    <source>
        <dbReference type="ARBA" id="ARBA00022491"/>
    </source>
</evidence>
<dbReference type="GO" id="GO:0045892">
    <property type="term" value="P:negative regulation of DNA-templated transcription"/>
    <property type="evidence" value="ECO:0007669"/>
    <property type="project" value="TreeGrafter"/>
</dbReference>
<feature type="binding site" evidence="9">
    <location>
        <position position="108"/>
    </location>
    <ligand>
        <name>Zn(2+)</name>
        <dbReference type="ChEBI" id="CHEBI:29105"/>
    </ligand>
</feature>
<dbReference type="PANTHER" id="PTHR33202:SF1">
    <property type="entry name" value="FERRIC UPTAKE REGULATION PROTEIN"/>
    <property type="match status" value="1"/>
</dbReference>
<keyword evidence="6" id="KW-0805">Transcription regulation</keyword>
<dbReference type="EMBL" id="JXLC01000039">
    <property type="protein sequence ID" value="OJG85197.1"/>
    <property type="molecule type" value="Genomic_DNA"/>
</dbReference>
<dbReference type="Gene3D" id="1.10.10.10">
    <property type="entry name" value="Winged helix-like DNA-binding domain superfamily/Winged helix DNA-binding domain"/>
    <property type="match status" value="1"/>
</dbReference>
<dbReference type="SUPFAM" id="SSF46785">
    <property type="entry name" value="Winged helix' DNA-binding domain"/>
    <property type="match status" value="1"/>
</dbReference>
<dbReference type="Proteomes" id="UP000183039">
    <property type="component" value="Unassembled WGS sequence"/>
</dbReference>
<dbReference type="InterPro" id="IPR043135">
    <property type="entry name" value="Fur_C"/>
</dbReference>
<feature type="binding site" evidence="9">
    <location>
        <position position="148"/>
    </location>
    <ligand>
        <name>Zn(2+)</name>
        <dbReference type="ChEBI" id="CHEBI:29105"/>
    </ligand>
</feature>
<dbReference type="PANTHER" id="PTHR33202">
    <property type="entry name" value="ZINC UPTAKE REGULATION PROTEIN"/>
    <property type="match status" value="1"/>
</dbReference>
<evidence type="ECO:0000313" key="12">
    <source>
        <dbReference type="Proteomes" id="UP000183039"/>
    </source>
</evidence>
<comment type="caution">
    <text evidence="11">The sequence shown here is derived from an EMBL/GenBank/DDBJ whole genome shotgun (WGS) entry which is preliminary data.</text>
</comment>
<keyword evidence="9" id="KW-0479">Metal-binding</keyword>
<proteinExistence type="inferred from homology"/>
<keyword evidence="7" id="KW-0238">DNA-binding</keyword>
<keyword evidence="4" id="KW-0678">Repressor</keyword>
<keyword evidence="8" id="KW-0804">Transcription</keyword>
<dbReference type="GO" id="GO:0003700">
    <property type="term" value="F:DNA-binding transcription factor activity"/>
    <property type="evidence" value="ECO:0007669"/>
    <property type="project" value="InterPro"/>
</dbReference>
<sequence>MKNGGKQMTQSNSKVEQSLAVMKKHGLKYTKKREAMITYLIRRNRYISAREVYEFMNQEYQGVSYDTIYRNLHDFETLDLLETTDLNGEKKFRFHCCQEVGHHHHFICTVCGKTKEIHMCPMDFFKEQLSGCEIEGHRFEIFGRCEECR</sequence>
<evidence type="ECO:0000256" key="6">
    <source>
        <dbReference type="ARBA" id="ARBA00023015"/>
    </source>
</evidence>
<dbReference type="InterPro" id="IPR036388">
    <property type="entry name" value="WH-like_DNA-bd_sf"/>
</dbReference>
<evidence type="ECO:0000256" key="10">
    <source>
        <dbReference type="PIRSR" id="PIRSR602481-2"/>
    </source>
</evidence>
<evidence type="ECO:0000256" key="3">
    <source>
        <dbReference type="ARBA" id="ARBA00022490"/>
    </source>
</evidence>
<protein>
    <submittedName>
        <fullName evidence="11">FUR family transcriptional regulator</fullName>
    </submittedName>
</protein>
<feature type="binding site" evidence="9">
    <location>
        <position position="111"/>
    </location>
    <ligand>
        <name>Zn(2+)</name>
        <dbReference type="ChEBI" id="CHEBI:29105"/>
    </ligand>
</feature>
<evidence type="ECO:0000256" key="7">
    <source>
        <dbReference type="ARBA" id="ARBA00023125"/>
    </source>
</evidence>
<evidence type="ECO:0000256" key="9">
    <source>
        <dbReference type="PIRSR" id="PIRSR602481-1"/>
    </source>
</evidence>
<comment type="cofactor">
    <cofactor evidence="10">
        <name>Mn(2+)</name>
        <dbReference type="ChEBI" id="CHEBI:29035"/>
    </cofactor>
    <cofactor evidence="10">
        <name>Fe(2+)</name>
        <dbReference type="ChEBI" id="CHEBI:29033"/>
    </cofactor>
    <text evidence="10">Binds 1 Mn(2+) or Fe(2+) ion per subunit.</text>
</comment>
<reference evidence="11 12" key="1">
    <citation type="submission" date="2014-12" db="EMBL/GenBank/DDBJ databases">
        <title>Draft genome sequences of 29 type strains of Enterococci.</title>
        <authorList>
            <person name="Zhong Z."/>
            <person name="Sun Z."/>
            <person name="Liu W."/>
            <person name="Zhang W."/>
            <person name="Zhang H."/>
        </authorList>
    </citation>
    <scope>NUCLEOTIDE SEQUENCE [LARGE SCALE GENOMIC DNA]</scope>
    <source>
        <strain evidence="11 12">DSM 22801</strain>
    </source>
</reference>
<dbReference type="AlphaFoldDB" id="A0AA91GFN8"/>
<accession>A0AA91GFN8</accession>
<keyword evidence="3" id="KW-0963">Cytoplasm</keyword>
<gene>
    <name evidence="11" type="ORF">RV15_GL002601</name>
</gene>
<comment type="cofactor">
    <cofactor evidence="9">
        <name>Zn(2+)</name>
        <dbReference type="ChEBI" id="CHEBI:29105"/>
    </cofactor>
    <text evidence="9">Binds 1 zinc ion per subunit.</text>
</comment>
<evidence type="ECO:0000256" key="5">
    <source>
        <dbReference type="ARBA" id="ARBA00022833"/>
    </source>
</evidence>
<feature type="binding site" evidence="10">
    <location>
        <position position="137"/>
    </location>
    <ligand>
        <name>Fe cation</name>
        <dbReference type="ChEBI" id="CHEBI:24875"/>
    </ligand>
</feature>
<name>A0AA91GFN8_9ENTE</name>
<organism evidence="11 12">
    <name type="scientific">Enterococcus silesiacus</name>
    <dbReference type="NCBI Taxonomy" id="332949"/>
    <lineage>
        <taxon>Bacteria</taxon>
        <taxon>Bacillati</taxon>
        <taxon>Bacillota</taxon>
        <taxon>Bacilli</taxon>
        <taxon>Lactobacillales</taxon>
        <taxon>Enterococcaceae</taxon>
        <taxon>Enterococcus</taxon>
    </lineage>
</organism>
<comment type="similarity">
    <text evidence="2">Belongs to the Fur family.</text>
</comment>
<dbReference type="Gene3D" id="3.30.1490.190">
    <property type="match status" value="1"/>
</dbReference>
<evidence type="ECO:0000256" key="2">
    <source>
        <dbReference type="ARBA" id="ARBA00007957"/>
    </source>
</evidence>
<dbReference type="GO" id="GO:0008270">
    <property type="term" value="F:zinc ion binding"/>
    <property type="evidence" value="ECO:0007669"/>
    <property type="project" value="TreeGrafter"/>
</dbReference>
<evidence type="ECO:0000313" key="11">
    <source>
        <dbReference type="EMBL" id="OJG85197.1"/>
    </source>
</evidence>
<dbReference type="InterPro" id="IPR036390">
    <property type="entry name" value="WH_DNA-bd_sf"/>
</dbReference>
<dbReference type="GO" id="GO:0005737">
    <property type="term" value="C:cytoplasm"/>
    <property type="evidence" value="ECO:0007669"/>
    <property type="project" value="UniProtKB-SubCell"/>
</dbReference>
<comment type="subcellular location">
    <subcellularLocation>
        <location evidence="1">Cytoplasm</location>
    </subcellularLocation>
</comment>
<keyword evidence="5 9" id="KW-0862">Zinc</keyword>
<evidence type="ECO:0000256" key="1">
    <source>
        <dbReference type="ARBA" id="ARBA00004496"/>
    </source>
</evidence>